<evidence type="ECO:0000259" key="1">
    <source>
        <dbReference type="Pfam" id="PF01575"/>
    </source>
</evidence>
<feature type="domain" description="MaoC-like" evidence="1">
    <location>
        <begin position="9"/>
        <end position="95"/>
    </location>
</feature>
<evidence type="ECO:0000313" key="2">
    <source>
        <dbReference type="EMBL" id="PVX81128.1"/>
    </source>
</evidence>
<dbReference type="Gene3D" id="3.10.129.10">
    <property type="entry name" value="Hotdog Thioesterase"/>
    <property type="match status" value="1"/>
</dbReference>
<sequence>MTMTLAIQSATLHVDHATIRDYAEMTDDFNPVHLDEAFAANTPMGGVIAHGTMSVCLLWQALYRSFGAAAFEALDLDIRFVKPVRAGETITAGGSPVDGDPGKLDVWVRGGDGTDRIVGSVRINADPLAPTRTVTELNDMESR</sequence>
<dbReference type="InterPro" id="IPR029069">
    <property type="entry name" value="HotDog_dom_sf"/>
</dbReference>
<dbReference type="SUPFAM" id="SSF54637">
    <property type="entry name" value="Thioesterase/thiol ester dehydrase-isomerase"/>
    <property type="match status" value="1"/>
</dbReference>
<reference evidence="2 3" key="1">
    <citation type="submission" date="2018-05" db="EMBL/GenBank/DDBJ databases">
        <title>Genomic Encyclopedia of Type Strains, Phase IV (KMG-V): Genome sequencing to study the core and pangenomes of soil and plant-associated prokaryotes.</title>
        <authorList>
            <person name="Whitman W."/>
        </authorList>
    </citation>
    <scope>NUCLEOTIDE SEQUENCE [LARGE SCALE GENOMIC DNA]</scope>
    <source>
        <strain evidence="2 3">SCZa-39</strain>
    </source>
</reference>
<dbReference type="InterPro" id="IPR002539">
    <property type="entry name" value="MaoC-like_dom"/>
</dbReference>
<dbReference type="Proteomes" id="UP000245712">
    <property type="component" value="Unassembled WGS sequence"/>
</dbReference>
<organism evidence="2 3">
    <name type="scientific">Paraburkholderia unamae</name>
    <dbReference type="NCBI Taxonomy" id="219649"/>
    <lineage>
        <taxon>Bacteria</taxon>
        <taxon>Pseudomonadati</taxon>
        <taxon>Pseudomonadota</taxon>
        <taxon>Betaproteobacteria</taxon>
        <taxon>Burkholderiales</taxon>
        <taxon>Burkholderiaceae</taxon>
        <taxon>Paraburkholderia</taxon>
    </lineage>
</organism>
<dbReference type="Pfam" id="PF01575">
    <property type="entry name" value="MaoC_dehydratas"/>
    <property type="match status" value="1"/>
</dbReference>
<proteinExistence type="predicted"/>
<keyword evidence="3" id="KW-1185">Reference proteome</keyword>
<accession>A0ABX5KIL9</accession>
<dbReference type="CDD" id="cd03441">
    <property type="entry name" value="R_hydratase_like"/>
    <property type="match status" value="1"/>
</dbReference>
<gene>
    <name evidence="2" type="ORF">C7402_11130</name>
</gene>
<evidence type="ECO:0000313" key="3">
    <source>
        <dbReference type="Proteomes" id="UP000245712"/>
    </source>
</evidence>
<name>A0ABX5KIL9_9BURK</name>
<protein>
    <submittedName>
        <fullName evidence="2">MaoC dehydratase-like protein</fullName>
    </submittedName>
</protein>
<dbReference type="EMBL" id="QEOB01000011">
    <property type="protein sequence ID" value="PVX81128.1"/>
    <property type="molecule type" value="Genomic_DNA"/>
</dbReference>
<comment type="caution">
    <text evidence="2">The sequence shown here is derived from an EMBL/GenBank/DDBJ whole genome shotgun (WGS) entry which is preliminary data.</text>
</comment>